<evidence type="ECO:0000256" key="1">
    <source>
        <dbReference type="SAM" id="SignalP"/>
    </source>
</evidence>
<organism evidence="2 3">
    <name type="scientific">Phytophthora ramorum</name>
    <name type="common">Sudden oak death agent</name>
    <dbReference type="NCBI Taxonomy" id="164328"/>
    <lineage>
        <taxon>Eukaryota</taxon>
        <taxon>Sar</taxon>
        <taxon>Stramenopiles</taxon>
        <taxon>Oomycota</taxon>
        <taxon>Peronosporomycetes</taxon>
        <taxon>Peronosporales</taxon>
        <taxon>Peronosporaceae</taxon>
        <taxon>Phytophthora</taxon>
    </lineage>
</organism>
<keyword evidence="1" id="KW-0732">Signal</keyword>
<keyword evidence="3" id="KW-1185">Reference proteome</keyword>
<dbReference type="InParanoid" id="H3GU77"/>
<evidence type="ECO:0000313" key="2">
    <source>
        <dbReference type="EnsemblProtists" id="Phyra80759"/>
    </source>
</evidence>
<feature type="chain" id="PRO_5003587747" description="RxLR effector protein" evidence="1">
    <location>
        <begin position="20"/>
        <end position="100"/>
    </location>
</feature>
<feature type="signal peptide" evidence="1">
    <location>
        <begin position="1"/>
        <end position="19"/>
    </location>
</feature>
<protein>
    <recommendedName>
        <fullName evidence="4">RxLR effector protein</fullName>
    </recommendedName>
</protein>
<accession>H3GU77</accession>
<evidence type="ECO:0000313" key="3">
    <source>
        <dbReference type="Proteomes" id="UP000005238"/>
    </source>
</evidence>
<name>H3GU77_PHYRM</name>
<dbReference type="Proteomes" id="UP000005238">
    <property type="component" value="Unassembled WGS sequence"/>
</dbReference>
<dbReference type="VEuPathDB" id="FungiDB:KRP22_10069"/>
<dbReference type="EMBL" id="DS566049">
    <property type="status" value="NOT_ANNOTATED_CDS"/>
    <property type="molecule type" value="Genomic_DNA"/>
</dbReference>
<dbReference type="eggNOG" id="ENOG502RGT2">
    <property type="taxonomic scope" value="Eukaryota"/>
</dbReference>
<sequence>MPRATLLVLLLTAAAPIACLNASTATCSAPVHGQLDPAPLSTEVQNVLRKLLPRPTVKEFAQPPHLIFFDENQEVVSTVVVSPLWDRFDLRDLIRESMGS</sequence>
<reference evidence="3" key="1">
    <citation type="journal article" date="2006" name="Science">
        <title>Phytophthora genome sequences uncover evolutionary origins and mechanisms of pathogenesis.</title>
        <authorList>
            <person name="Tyler B.M."/>
            <person name="Tripathy S."/>
            <person name="Zhang X."/>
            <person name="Dehal P."/>
            <person name="Jiang R.H."/>
            <person name="Aerts A."/>
            <person name="Arredondo F.D."/>
            <person name="Baxter L."/>
            <person name="Bensasson D."/>
            <person name="Beynon J.L."/>
            <person name="Chapman J."/>
            <person name="Damasceno C.M."/>
            <person name="Dorrance A.E."/>
            <person name="Dou D."/>
            <person name="Dickerman A.W."/>
            <person name="Dubchak I.L."/>
            <person name="Garbelotto M."/>
            <person name="Gijzen M."/>
            <person name="Gordon S.G."/>
            <person name="Govers F."/>
            <person name="Grunwald N.J."/>
            <person name="Huang W."/>
            <person name="Ivors K.L."/>
            <person name="Jones R.W."/>
            <person name="Kamoun S."/>
            <person name="Krampis K."/>
            <person name="Lamour K.H."/>
            <person name="Lee M.K."/>
            <person name="McDonald W.H."/>
            <person name="Medina M."/>
            <person name="Meijer H.J."/>
            <person name="Nordberg E.K."/>
            <person name="Maclean D.J."/>
            <person name="Ospina-Giraldo M.D."/>
            <person name="Morris P.F."/>
            <person name="Phuntumart V."/>
            <person name="Putnam N.H."/>
            <person name="Rash S."/>
            <person name="Rose J.K."/>
            <person name="Sakihama Y."/>
            <person name="Salamov A.A."/>
            <person name="Savidor A."/>
            <person name="Scheuring C.F."/>
            <person name="Smith B.M."/>
            <person name="Sobral B.W."/>
            <person name="Terry A."/>
            <person name="Torto-Alalibo T.A."/>
            <person name="Win J."/>
            <person name="Xu Z."/>
            <person name="Zhang H."/>
            <person name="Grigoriev I.V."/>
            <person name="Rokhsar D.S."/>
            <person name="Boore J.L."/>
        </authorList>
    </citation>
    <scope>NUCLEOTIDE SEQUENCE [LARGE SCALE GENOMIC DNA]</scope>
    <source>
        <strain evidence="3">Pr102</strain>
    </source>
</reference>
<evidence type="ECO:0008006" key="4">
    <source>
        <dbReference type="Google" id="ProtNLM"/>
    </source>
</evidence>
<dbReference type="VEuPathDB" id="FungiDB:KRP23_6817"/>
<dbReference type="EnsemblProtists" id="Phyra80759">
    <property type="protein sequence ID" value="Phyra80759"/>
    <property type="gene ID" value="Phyra80759"/>
</dbReference>
<dbReference type="AlphaFoldDB" id="H3GU77"/>
<proteinExistence type="predicted"/>
<reference evidence="2" key="2">
    <citation type="submission" date="2015-06" db="UniProtKB">
        <authorList>
            <consortium name="EnsemblProtists"/>
        </authorList>
    </citation>
    <scope>IDENTIFICATION</scope>
    <source>
        <strain evidence="2">Pr102</strain>
    </source>
</reference>
<dbReference type="HOGENOM" id="CLU_2311718_0_0_1"/>